<evidence type="ECO:0000313" key="2">
    <source>
        <dbReference type="EMBL" id="RPE08115.1"/>
    </source>
</evidence>
<dbReference type="OrthoDB" id="195113at2"/>
<sequence length="183" mass="20444">MRKIIAAINMTLDGFCDHTAGIPDEEIHQHYTDMVNSAGALLYGRTTFQLMEYWPTVVKNPTGNKAMDDFALAIDKVPKIVFSRTLEKVEWETAELATKDLKEDVLERKQQPGKDIFACSPGIIVALTQLGLIDEYQLCVHPVIAGSGLVLFKNIEDSIRLRLLKTKTFGGGAIVLYYEPVKE</sequence>
<organism evidence="2 3">
    <name type="scientific">Chitinophaga lutea</name>
    <dbReference type="NCBI Taxonomy" id="2488634"/>
    <lineage>
        <taxon>Bacteria</taxon>
        <taxon>Pseudomonadati</taxon>
        <taxon>Bacteroidota</taxon>
        <taxon>Chitinophagia</taxon>
        <taxon>Chitinophagales</taxon>
        <taxon>Chitinophagaceae</taxon>
        <taxon>Chitinophaga</taxon>
    </lineage>
</organism>
<reference evidence="2 3" key="1">
    <citation type="submission" date="2018-11" db="EMBL/GenBank/DDBJ databases">
        <title>Chitinophaga lutea sp.nov., isolate from arsenic contaminated soil.</title>
        <authorList>
            <person name="Zong Y."/>
        </authorList>
    </citation>
    <scope>NUCLEOTIDE SEQUENCE [LARGE SCALE GENOMIC DNA]</scope>
    <source>
        <strain evidence="2 3">ZY74</strain>
    </source>
</reference>
<dbReference type="InterPro" id="IPR002734">
    <property type="entry name" value="RibDG_C"/>
</dbReference>
<dbReference type="Gene3D" id="3.40.430.10">
    <property type="entry name" value="Dihydrofolate Reductase, subunit A"/>
    <property type="match status" value="1"/>
</dbReference>
<dbReference type="Proteomes" id="UP000278351">
    <property type="component" value="Unassembled WGS sequence"/>
</dbReference>
<protein>
    <submittedName>
        <fullName evidence="2">Dihydrofolate reductase</fullName>
    </submittedName>
</protein>
<dbReference type="InterPro" id="IPR024072">
    <property type="entry name" value="DHFR-like_dom_sf"/>
</dbReference>
<dbReference type="GO" id="GO:0008703">
    <property type="term" value="F:5-amino-6-(5-phosphoribosylamino)uracil reductase activity"/>
    <property type="evidence" value="ECO:0007669"/>
    <property type="project" value="InterPro"/>
</dbReference>
<evidence type="ECO:0000259" key="1">
    <source>
        <dbReference type="Pfam" id="PF01872"/>
    </source>
</evidence>
<dbReference type="GO" id="GO:0009231">
    <property type="term" value="P:riboflavin biosynthetic process"/>
    <property type="evidence" value="ECO:0007669"/>
    <property type="project" value="InterPro"/>
</dbReference>
<proteinExistence type="predicted"/>
<dbReference type="PANTHER" id="PTHR38011">
    <property type="entry name" value="DIHYDROFOLATE REDUCTASE FAMILY PROTEIN (AFU_ORTHOLOGUE AFUA_8G06820)"/>
    <property type="match status" value="1"/>
</dbReference>
<dbReference type="InterPro" id="IPR050765">
    <property type="entry name" value="Riboflavin_Biosynth_HTPR"/>
</dbReference>
<accession>A0A3N4PJW8</accession>
<dbReference type="RefSeq" id="WP_123847115.1">
    <property type="nucleotide sequence ID" value="NZ_RPDH01000002.1"/>
</dbReference>
<dbReference type="Pfam" id="PF01872">
    <property type="entry name" value="RibD_C"/>
    <property type="match status" value="1"/>
</dbReference>
<keyword evidence="3" id="KW-1185">Reference proteome</keyword>
<dbReference type="SUPFAM" id="SSF53597">
    <property type="entry name" value="Dihydrofolate reductase-like"/>
    <property type="match status" value="1"/>
</dbReference>
<comment type="caution">
    <text evidence="2">The sequence shown here is derived from an EMBL/GenBank/DDBJ whole genome shotgun (WGS) entry which is preliminary data.</text>
</comment>
<dbReference type="AlphaFoldDB" id="A0A3N4PJW8"/>
<gene>
    <name evidence="2" type="ORF">EGT74_13685</name>
</gene>
<evidence type="ECO:0000313" key="3">
    <source>
        <dbReference type="Proteomes" id="UP000278351"/>
    </source>
</evidence>
<feature type="domain" description="Bacterial bifunctional deaminase-reductase C-terminal" evidence="1">
    <location>
        <begin position="2"/>
        <end position="174"/>
    </location>
</feature>
<dbReference type="PANTHER" id="PTHR38011:SF11">
    <property type="entry name" value="2,5-DIAMINO-6-RIBOSYLAMINO-4(3H)-PYRIMIDINONE 5'-PHOSPHATE REDUCTASE"/>
    <property type="match status" value="1"/>
</dbReference>
<dbReference type="EMBL" id="RPDH01000002">
    <property type="protein sequence ID" value="RPE08115.1"/>
    <property type="molecule type" value="Genomic_DNA"/>
</dbReference>
<name>A0A3N4PJW8_9BACT</name>